<dbReference type="GO" id="GO:0003676">
    <property type="term" value="F:nucleic acid binding"/>
    <property type="evidence" value="ECO:0007669"/>
    <property type="project" value="InterPro"/>
</dbReference>
<dbReference type="SUPFAM" id="SSF50249">
    <property type="entry name" value="Nucleic acid-binding proteins"/>
    <property type="match status" value="1"/>
</dbReference>
<keyword evidence="4" id="KW-1185">Reference proteome</keyword>
<evidence type="ECO:0000256" key="1">
    <source>
        <dbReference type="ARBA" id="ARBA00009307"/>
    </source>
</evidence>
<comment type="similarity">
    <text evidence="1">Belongs to the eukaryotic RPB7/RPC8 RNA polymerase subunit family.</text>
</comment>
<dbReference type="HOGENOM" id="CLU_2073722_0_0_1"/>
<gene>
    <name evidence="3" type="ORF">DI09_41p140</name>
</gene>
<evidence type="ECO:0000259" key="2">
    <source>
        <dbReference type="PROSITE" id="PS50126"/>
    </source>
</evidence>
<protein>
    <submittedName>
        <fullName evidence="3">Subunit Rpc8 of DNA-directed RNA polymerase III</fullName>
    </submittedName>
</protein>
<evidence type="ECO:0000313" key="3">
    <source>
        <dbReference type="EMBL" id="KGG51202.1"/>
    </source>
</evidence>
<keyword evidence="3" id="KW-0804">Transcription</keyword>
<dbReference type="OrthoDB" id="10256606at2759"/>
<dbReference type="InterPro" id="IPR012340">
    <property type="entry name" value="NA-bd_OB-fold"/>
</dbReference>
<dbReference type="PANTHER" id="PTHR12709:SF1">
    <property type="entry name" value="DNA-DIRECTED RNA POLYMERASE III SUBUNIT RPC8"/>
    <property type="match status" value="1"/>
</dbReference>
<dbReference type="GO" id="GO:0005666">
    <property type="term" value="C:RNA polymerase III complex"/>
    <property type="evidence" value="ECO:0007669"/>
    <property type="project" value="TreeGrafter"/>
</dbReference>
<keyword evidence="3" id="KW-0240">DNA-directed RNA polymerase</keyword>
<feature type="domain" description="S1 motif" evidence="2">
    <location>
        <begin position="33"/>
        <end position="98"/>
    </location>
</feature>
<evidence type="ECO:0000313" key="4">
    <source>
        <dbReference type="Proteomes" id="UP000029725"/>
    </source>
</evidence>
<dbReference type="InterPro" id="IPR013238">
    <property type="entry name" value="RNA_pol_III_Rbc25"/>
</dbReference>
<dbReference type="RefSeq" id="XP_013237629.1">
    <property type="nucleotide sequence ID" value="XM_013382175.1"/>
</dbReference>
<dbReference type="InterPro" id="IPR003029">
    <property type="entry name" value="S1_domain"/>
</dbReference>
<dbReference type="EMBL" id="JMKJ01000355">
    <property type="protein sequence ID" value="KGG51202.1"/>
    <property type="molecule type" value="Genomic_DNA"/>
</dbReference>
<dbReference type="AlphaFoldDB" id="A0A098VQ67"/>
<dbReference type="Pfam" id="PF08292">
    <property type="entry name" value="RNA_pol_Rbc25"/>
    <property type="match status" value="1"/>
</dbReference>
<name>A0A098VQ67_9MICR</name>
<dbReference type="InterPro" id="IPR045113">
    <property type="entry name" value="Rpb7-like"/>
</dbReference>
<sequence length="118" mass="13652">MRFKRNIRTRPNSPHWPGTPLLIRVVIFHPWPGQIITGRVRSSSERGVAVSLGFFEDILIPSSHFPDSDASEMLWYWDYDGSKLYLEAGAAIRLRIVSDSFYENPPLQKGTRFWLAIF</sequence>
<organism evidence="3 4">
    <name type="scientific">Mitosporidium daphniae</name>
    <dbReference type="NCBI Taxonomy" id="1485682"/>
    <lineage>
        <taxon>Eukaryota</taxon>
        <taxon>Fungi</taxon>
        <taxon>Fungi incertae sedis</taxon>
        <taxon>Microsporidia</taxon>
        <taxon>Mitosporidium</taxon>
    </lineage>
</organism>
<reference evidence="3 4" key="1">
    <citation type="submission" date="2014-04" db="EMBL/GenBank/DDBJ databases">
        <title>A new species of microsporidia sheds light on the evolution of extreme parasitism.</title>
        <authorList>
            <person name="Haag K.L."/>
            <person name="James T.Y."/>
            <person name="Larsson R."/>
            <person name="Schaer T.M."/>
            <person name="Refardt D."/>
            <person name="Pombert J.-F."/>
            <person name="Ebert D."/>
        </authorList>
    </citation>
    <scope>NUCLEOTIDE SEQUENCE [LARGE SCALE GENOMIC DNA]</scope>
    <source>
        <strain evidence="3 4">UGP3</strain>
        <tissue evidence="3">Spores</tissue>
    </source>
</reference>
<comment type="caution">
    <text evidence="3">The sequence shown here is derived from an EMBL/GenBank/DDBJ whole genome shotgun (WGS) entry which is preliminary data.</text>
</comment>
<accession>A0A098VQ67</accession>
<dbReference type="PANTHER" id="PTHR12709">
    <property type="entry name" value="DNA-DIRECTED RNA POLYMERASE II, III"/>
    <property type="match status" value="1"/>
</dbReference>
<dbReference type="VEuPathDB" id="MicrosporidiaDB:DI09_41p140"/>
<dbReference type="Gene3D" id="2.40.50.140">
    <property type="entry name" value="Nucleic acid-binding proteins"/>
    <property type="match status" value="1"/>
</dbReference>
<dbReference type="PROSITE" id="PS50126">
    <property type="entry name" value="S1"/>
    <property type="match status" value="1"/>
</dbReference>
<dbReference type="Proteomes" id="UP000029725">
    <property type="component" value="Unassembled WGS sequence"/>
</dbReference>
<dbReference type="GeneID" id="25259909"/>
<dbReference type="GO" id="GO:0006384">
    <property type="term" value="P:transcription initiation at RNA polymerase III promoter"/>
    <property type="evidence" value="ECO:0007669"/>
    <property type="project" value="TreeGrafter"/>
</dbReference>
<proteinExistence type="inferred from homology"/>